<proteinExistence type="predicted"/>
<feature type="region of interest" description="Disordered" evidence="1">
    <location>
        <begin position="1"/>
        <end position="30"/>
    </location>
</feature>
<keyword evidence="3" id="KW-1185">Reference proteome</keyword>
<organism evidence="2 3">
    <name type="scientific">Hermanssonia centrifuga</name>
    <dbReference type="NCBI Taxonomy" id="98765"/>
    <lineage>
        <taxon>Eukaryota</taxon>
        <taxon>Fungi</taxon>
        <taxon>Dikarya</taxon>
        <taxon>Basidiomycota</taxon>
        <taxon>Agaricomycotina</taxon>
        <taxon>Agaricomycetes</taxon>
        <taxon>Polyporales</taxon>
        <taxon>Meruliaceae</taxon>
        <taxon>Hermanssonia</taxon>
    </lineage>
</organism>
<dbReference type="OrthoDB" id="545910at2759"/>
<name>A0A2R6PNB4_9APHY</name>
<comment type="caution">
    <text evidence="2">The sequence shown here is derived from an EMBL/GenBank/DDBJ whole genome shotgun (WGS) entry which is preliminary data.</text>
</comment>
<evidence type="ECO:0000313" key="3">
    <source>
        <dbReference type="Proteomes" id="UP000186601"/>
    </source>
</evidence>
<accession>A0A2R6PNB4</accession>
<evidence type="ECO:0000313" key="2">
    <source>
        <dbReference type="EMBL" id="PSR94073.1"/>
    </source>
</evidence>
<dbReference type="STRING" id="98765.A0A2R6PNB4"/>
<dbReference type="Proteomes" id="UP000186601">
    <property type="component" value="Unassembled WGS sequence"/>
</dbReference>
<dbReference type="EMBL" id="MLYV02000463">
    <property type="protein sequence ID" value="PSR94073.1"/>
    <property type="molecule type" value="Genomic_DNA"/>
</dbReference>
<reference evidence="2 3" key="1">
    <citation type="submission" date="2018-02" db="EMBL/GenBank/DDBJ databases">
        <title>Genome sequence of the basidiomycete white-rot fungus Phlebia centrifuga.</title>
        <authorList>
            <person name="Granchi Z."/>
            <person name="Peng M."/>
            <person name="de Vries R.P."/>
            <person name="Hilden K."/>
            <person name="Makela M.R."/>
            <person name="Grigoriev I."/>
            <person name="Riley R."/>
        </authorList>
    </citation>
    <scope>NUCLEOTIDE SEQUENCE [LARGE SCALE GENOMIC DNA]</scope>
    <source>
        <strain evidence="2 3">FBCC195</strain>
    </source>
</reference>
<dbReference type="AlphaFoldDB" id="A0A2R6PNB4"/>
<gene>
    <name evidence="2" type="ORF">PHLCEN_2v4501</name>
</gene>
<evidence type="ECO:0000256" key="1">
    <source>
        <dbReference type="SAM" id="MobiDB-lite"/>
    </source>
</evidence>
<sequence>MKNRYSDTRSPEEPTASNVEDDTGTDLSAGSRRLKDMVAKYWWTCYAGAQNDGKGCGFWKVMDVKAEGRGPFVCDRDSESTPAQSS</sequence>
<feature type="compositionally biased region" description="Basic and acidic residues" evidence="1">
    <location>
        <begin position="1"/>
        <end position="12"/>
    </location>
</feature>
<protein>
    <submittedName>
        <fullName evidence="2">Uncharacterized protein</fullName>
    </submittedName>
</protein>